<dbReference type="Proteomes" id="UP001175227">
    <property type="component" value="Unassembled WGS sequence"/>
</dbReference>
<comment type="caution">
    <text evidence="1">The sequence shown here is derived from an EMBL/GenBank/DDBJ whole genome shotgun (WGS) entry which is preliminary data.</text>
</comment>
<reference evidence="1" key="1">
    <citation type="submission" date="2023-06" db="EMBL/GenBank/DDBJ databases">
        <authorList>
            <consortium name="Lawrence Berkeley National Laboratory"/>
            <person name="Ahrendt S."/>
            <person name="Sahu N."/>
            <person name="Indic B."/>
            <person name="Wong-Bajracharya J."/>
            <person name="Merenyi Z."/>
            <person name="Ke H.-M."/>
            <person name="Monk M."/>
            <person name="Kocsube S."/>
            <person name="Drula E."/>
            <person name="Lipzen A."/>
            <person name="Balint B."/>
            <person name="Henrissat B."/>
            <person name="Andreopoulos B."/>
            <person name="Martin F.M."/>
            <person name="Harder C.B."/>
            <person name="Rigling D."/>
            <person name="Ford K.L."/>
            <person name="Foster G.D."/>
            <person name="Pangilinan J."/>
            <person name="Papanicolaou A."/>
            <person name="Barry K."/>
            <person name="LaButti K."/>
            <person name="Viragh M."/>
            <person name="Koriabine M."/>
            <person name="Yan M."/>
            <person name="Riley R."/>
            <person name="Champramary S."/>
            <person name="Plett K.L."/>
            <person name="Tsai I.J."/>
            <person name="Slot J."/>
            <person name="Sipos G."/>
            <person name="Plett J."/>
            <person name="Nagy L.G."/>
            <person name="Grigoriev I.V."/>
        </authorList>
    </citation>
    <scope>NUCLEOTIDE SEQUENCE</scope>
    <source>
        <strain evidence="1">ICMP 16352</strain>
    </source>
</reference>
<evidence type="ECO:0000313" key="1">
    <source>
        <dbReference type="EMBL" id="KAK0468900.1"/>
    </source>
</evidence>
<protein>
    <submittedName>
        <fullName evidence="1">Uncharacterized protein</fullName>
    </submittedName>
</protein>
<accession>A0AA39U7U0</accession>
<name>A0AA39U7U0_9AGAR</name>
<proteinExistence type="predicted"/>
<sequence length="242" mass="27103">MTVSDGIWTRCMLDQYHLGWITFKPIIQSTDKVSSSDEKSGGVFGWNKLAILNEQRANLPDARGERAPVIRAASPPAIRERPKYDVKELFPRRYPDSDVGPMEAVNNGSSFSRQGRVFPPLTAVPNRNSTVWDNVANTAVRTPYRQVRPNYGSPSISSLQEPFDRLGTASSKIAPAISHASYRAFPTFTVGTAQQSSGVIWPRVPGRRGMLGAQQVHERAWNTFVASRKESSDWGYTERYWQ</sequence>
<organism evidence="1 2">
    <name type="scientific">Armillaria novae-zelandiae</name>
    <dbReference type="NCBI Taxonomy" id="153914"/>
    <lineage>
        <taxon>Eukaryota</taxon>
        <taxon>Fungi</taxon>
        <taxon>Dikarya</taxon>
        <taxon>Basidiomycota</taxon>
        <taxon>Agaricomycotina</taxon>
        <taxon>Agaricomycetes</taxon>
        <taxon>Agaricomycetidae</taxon>
        <taxon>Agaricales</taxon>
        <taxon>Marasmiineae</taxon>
        <taxon>Physalacriaceae</taxon>
        <taxon>Armillaria</taxon>
    </lineage>
</organism>
<gene>
    <name evidence="1" type="ORF">IW261DRAFT_1425961</name>
</gene>
<keyword evidence="2" id="KW-1185">Reference proteome</keyword>
<evidence type="ECO:0000313" key="2">
    <source>
        <dbReference type="Proteomes" id="UP001175227"/>
    </source>
</evidence>
<dbReference type="AlphaFoldDB" id="A0AA39U7U0"/>
<dbReference type="EMBL" id="JAUEPR010000064">
    <property type="protein sequence ID" value="KAK0468900.1"/>
    <property type="molecule type" value="Genomic_DNA"/>
</dbReference>